<dbReference type="RefSeq" id="WP_413780511.1">
    <property type="nucleotide sequence ID" value="NZ_JAUOZS010000001.1"/>
</dbReference>
<dbReference type="EMBL" id="JAUOZS010000001">
    <property type="protein sequence ID" value="MDT8902019.1"/>
    <property type="molecule type" value="Genomic_DNA"/>
</dbReference>
<dbReference type="InterPro" id="IPR018389">
    <property type="entry name" value="DctP_fam"/>
</dbReference>
<dbReference type="Gene3D" id="3.40.190.170">
    <property type="entry name" value="Bacterial extracellular solute-binding protein, family 7"/>
    <property type="match status" value="1"/>
</dbReference>
<protein>
    <submittedName>
        <fullName evidence="2">TRAP transporter substrate-binding protein</fullName>
    </submittedName>
</protein>
<dbReference type="InterPro" id="IPR004682">
    <property type="entry name" value="TRAP_DctP"/>
</dbReference>
<dbReference type="PANTHER" id="PTHR33376">
    <property type="match status" value="1"/>
</dbReference>
<sequence>MKKLVAILVLLVFVIVAAGCGGGSKSADKGGEYKATLKLTSTQTKDHPYMVGAQKFADLIKERSKGRIQITLYPDGQLGKGEREMLEGLQQGTIDIYVGSTGPVGNFSPSMNILDIPFLFRDFAHVDKVLDGPIGQNLLKDLEKANLIGLAFWENGFRHLTNSKVAVKTPEDAKGLKIRVMENKVHLLAWKTAGLNPTPMAWGEVYPALQQKVIDGQENPVAVFYASKFWEVQKYFSLTQHVYSPAPFIVSKKTWDKMPKADQELFRKTAMEVAQFQRKINRDAEAAKLKEMEGKGLTVIRDVDKAAWQKAMKPAFDEFSKQFGKDKIDAIMNTK</sequence>
<keyword evidence="3" id="KW-1185">Reference proteome</keyword>
<organism evidence="2 3">
    <name type="scientific">Anaeroselena agilis</name>
    <dbReference type="NCBI Taxonomy" id="3063788"/>
    <lineage>
        <taxon>Bacteria</taxon>
        <taxon>Bacillati</taxon>
        <taxon>Bacillota</taxon>
        <taxon>Negativicutes</taxon>
        <taxon>Acetonemataceae</taxon>
        <taxon>Anaeroselena</taxon>
    </lineage>
</organism>
<dbReference type="NCBIfam" id="NF037995">
    <property type="entry name" value="TRAP_S1"/>
    <property type="match status" value="1"/>
</dbReference>
<accession>A0ABU3NZ00</accession>
<comment type="caution">
    <text evidence="2">The sequence shown here is derived from an EMBL/GenBank/DDBJ whole genome shotgun (WGS) entry which is preliminary data.</text>
</comment>
<name>A0ABU3NZ00_9FIRM</name>
<dbReference type="Pfam" id="PF03480">
    <property type="entry name" value="DctP"/>
    <property type="match status" value="1"/>
</dbReference>
<proteinExistence type="predicted"/>
<dbReference type="Proteomes" id="UP001254848">
    <property type="component" value="Unassembled WGS sequence"/>
</dbReference>
<dbReference type="CDD" id="cd13675">
    <property type="entry name" value="PBP2_TRAP_SBP_like_5"/>
    <property type="match status" value="1"/>
</dbReference>
<reference evidence="2 3" key="1">
    <citation type="submission" date="2023-07" db="EMBL/GenBank/DDBJ databases">
        <title>The novel representative of Negativicutes class, Anaeroselena agilis gen. nov. sp. nov.</title>
        <authorList>
            <person name="Prokofeva M.I."/>
            <person name="Elcheninov A.G."/>
            <person name="Klyukina A."/>
            <person name="Kublanov I.V."/>
            <person name="Frolov E.N."/>
            <person name="Podosokorskaya O.A."/>
        </authorList>
    </citation>
    <scope>NUCLEOTIDE SEQUENCE [LARGE SCALE GENOMIC DNA]</scope>
    <source>
        <strain evidence="2 3">4137-cl</strain>
    </source>
</reference>
<gene>
    <name evidence="2" type="ORF">Q4T40_12255</name>
</gene>
<dbReference type="PROSITE" id="PS51257">
    <property type="entry name" value="PROKAR_LIPOPROTEIN"/>
    <property type="match status" value="1"/>
</dbReference>
<dbReference type="InterPro" id="IPR038404">
    <property type="entry name" value="TRAP_DctP_sf"/>
</dbReference>
<dbReference type="PANTHER" id="PTHR33376:SF2">
    <property type="entry name" value="DICARBOXYLATE-BINDING PERIPLASMIC PROTEIN"/>
    <property type="match status" value="1"/>
</dbReference>
<evidence type="ECO:0000313" key="3">
    <source>
        <dbReference type="Proteomes" id="UP001254848"/>
    </source>
</evidence>
<dbReference type="PIRSF" id="PIRSF006470">
    <property type="entry name" value="DctB"/>
    <property type="match status" value="1"/>
</dbReference>
<keyword evidence="1" id="KW-0732">Signal</keyword>
<dbReference type="NCBIfam" id="TIGR00787">
    <property type="entry name" value="dctP"/>
    <property type="match status" value="1"/>
</dbReference>
<evidence type="ECO:0000256" key="1">
    <source>
        <dbReference type="ARBA" id="ARBA00022729"/>
    </source>
</evidence>
<evidence type="ECO:0000313" key="2">
    <source>
        <dbReference type="EMBL" id="MDT8902019.1"/>
    </source>
</evidence>